<keyword evidence="6" id="KW-0067">ATP-binding</keyword>
<evidence type="ECO:0000256" key="6">
    <source>
        <dbReference type="ARBA" id="ARBA00022840"/>
    </source>
</evidence>
<dbReference type="PROSITE" id="PS50011">
    <property type="entry name" value="PROTEIN_KINASE_DOM"/>
    <property type="match status" value="1"/>
</dbReference>
<dbReference type="InterPro" id="IPR000719">
    <property type="entry name" value="Prot_kinase_dom"/>
</dbReference>
<evidence type="ECO:0000256" key="3">
    <source>
        <dbReference type="ARBA" id="ARBA00022679"/>
    </source>
</evidence>
<dbReference type="GO" id="GO:0005524">
    <property type="term" value="F:ATP binding"/>
    <property type="evidence" value="ECO:0007669"/>
    <property type="project" value="UniProtKB-KW"/>
</dbReference>
<evidence type="ECO:0000256" key="5">
    <source>
        <dbReference type="ARBA" id="ARBA00022777"/>
    </source>
</evidence>
<dbReference type="Pfam" id="PF00069">
    <property type="entry name" value="Pkinase"/>
    <property type="match status" value="1"/>
</dbReference>
<feature type="compositionally biased region" description="Polar residues" evidence="9">
    <location>
        <begin position="174"/>
        <end position="183"/>
    </location>
</feature>
<dbReference type="Gene3D" id="3.30.200.20">
    <property type="entry name" value="Phosphorylase Kinase, domain 1"/>
    <property type="match status" value="1"/>
</dbReference>
<dbReference type="AlphaFoldDB" id="A0A0C3BUA6"/>
<evidence type="ECO:0000256" key="4">
    <source>
        <dbReference type="ARBA" id="ARBA00022741"/>
    </source>
</evidence>
<dbReference type="EC" id="2.7.11.1" evidence="1"/>
<proteinExistence type="predicted"/>
<comment type="catalytic activity">
    <reaction evidence="8">
        <text>L-seryl-[protein] + ATP = O-phospho-L-seryl-[protein] + ADP + H(+)</text>
        <dbReference type="Rhea" id="RHEA:17989"/>
        <dbReference type="Rhea" id="RHEA-COMP:9863"/>
        <dbReference type="Rhea" id="RHEA-COMP:11604"/>
        <dbReference type="ChEBI" id="CHEBI:15378"/>
        <dbReference type="ChEBI" id="CHEBI:29999"/>
        <dbReference type="ChEBI" id="CHEBI:30616"/>
        <dbReference type="ChEBI" id="CHEBI:83421"/>
        <dbReference type="ChEBI" id="CHEBI:456216"/>
        <dbReference type="EC" id="2.7.11.1"/>
    </reaction>
</comment>
<organism evidence="11 12">
    <name type="scientific">Hebeloma cylindrosporum</name>
    <dbReference type="NCBI Taxonomy" id="76867"/>
    <lineage>
        <taxon>Eukaryota</taxon>
        <taxon>Fungi</taxon>
        <taxon>Dikarya</taxon>
        <taxon>Basidiomycota</taxon>
        <taxon>Agaricomycotina</taxon>
        <taxon>Agaricomycetes</taxon>
        <taxon>Agaricomycetidae</taxon>
        <taxon>Agaricales</taxon>
        <taxon>Agaricineae</taxon>
        <taxon>Hymenogastraceae</taxon>
        <taxon>Hebeloma</taxon>
    </lineage>
</organism>
<dbReference type="GO" id="GO:0005737">
    <property type="term" value="C:cytoplasm"/>
    <property type="evidence" value="ECO:0007669"/>
    <property type="project" value="TreeGrafter"/>
</dbReference>
<evidence type="ECO:0000259" key="10">
    <source>
        <dbReference type="PROSITE" id="PS50011"/>
    </source>
</evidence>
<dbReference type="SUPFAM" id="SSF56112">
    <property type="entry name" value="Protein kinase-like (PK-like)"/>
    <property type="match status" value="1"/>
</dbReference>
<feature type="region of interest" description="Disordered" evidence="9">
    <location>
        <begin position="1"/>
        <end position="20"/>
    </location>
</feature>
<keyword evidence="5" id="KW-0418">Kinase</keyword>
<evidence type="ECO:0000313" key="12">
    <source>
        <dbReference type="Proteomes" id="UP000053424"/>
    </source>
</evidence>
<reference evidence="11 12" key="1">
    <citation type="submission" date="2014-04" db="EMBL/GenBank/DDBJ databases">
        <authorList>
            <consortium name="DOE Joint Genome Institute"/>
            <person name="Kuo A."/>
            <person name="Gay G."/>
            <person name="Dore J."/>
            <person name="Kohler A."/>
            <person name="Nagy L.G."/>
            <person name="Floudas D."/>
            <person name="Copeland A."/>
            <person name="Barry K.W."/>
            <person name="Cichocki N."/>
            <person name="Veneault-Fourrey C."/>
            <person name="LaButti K."/>
            <person name="Lindquist E.A."/>
            <person name="Lipzen A."/>
            <person name="Lundell T."/>
            <person name="Morin E."/>
            <person name="Murat C."/>
            <person name="Sun H."/>
            <person name="Tunlid A."/>
            <person name="Henrissat B."/>
            <person name="Grigoriev I.V."/>
            <person name="Hibbett D.S."/>
            <person name="Martin F."/>
            <person name="Nordberg H.P."/>
            <person name="Cantor M.N."/>
            <person name="Hua S.X."/>
        </authorList>
    </citation>
    <scope>NUCLEOTIDE SEQUENCE [LARGE SCALE GENOMIC DNA]</scope>
    <source>
        <strain evidence="12">h7</strain>
    </source>
</reference>
<keyword evidence="12" id="KW-1185">Reference proteome</keyword>
<name>A0A0C3BUA6_HEBCY</name>
<evidence type="ECO:0000256" key="7">
    <source>
        <dbReference type="ARBA" id="ARBA00047899"/>
    </source>
</evidence>
<dbReference type="PANTHER" id="PTHR24361">
    <property type="entry name" value="MITOGEN-ACTIVATED KINASE KINASE KINASE"/>
    <property type="match status" value="1"/>
</dbReference>
<accession>A0A0C3BUA6</accession>
<dbReference type="PANTHER" id="PTHR24361:SF433">
    <property type="entry name" value="PROTEIN KINASE DOMAIN-CONTAINING PROTEIN"/>
    <property type="match status" value="1"/>
</dbReference>
<dbReference type="STRING" id="686832.A0A0C3BUA6"/>
<dbReference type="GO" id="GO:0004674">
    <property type="term" value="F:protein serine/threonine kinase activity"/>
    <property type="evidence" value="ECO:0007669"/>
    <property type="project" value="UniProtKB-KW"/>
</dbReference>
<evidence type="ECO:0000256" key="1">
    <source>
        <dbReference type="ARBA" id="ARBA00012513"/>
    </source>
</evidence>
<feature type="region of interest" description="Disordered" evidence="9">
    <location>
        <begin position="162"/>
        <end position="183"/>
    </location>
</feature>
<evidence type="ECO:0000313" key="11">
    <source>
        <dbReference type="EMBL" id="KIM35634.1"/>
    </source>
</evidence>
<dbReference type="Proteomes" id="UP000053424">
    <property type="component" value="Unassembled WGS sequence"/>
</dbReference>
<dbReference type="InterPro" id="IPR053235">
    <property type="entry name" value="Ser_Thr_kinase"/>
</dbReference>
<reference evidence="12" key="2">
    <citation type="submission" date="2015-01" db="EMBL/GenBank/DDBJ databases">
        <title>Evolutionary Origins and Diversification of the Mycorrhizal Mutualists.</title>
        <authorList>
            <consortium name="DOE Joint Genome Institute"/>
            <consortium name="Mycorrhizal Genomics Consortium"/>
            <person name="Kohler A."/>
            <person name="Kuo A."/>
            <person name="Nagy L.G."/>
            <person name="Floudas D."/>
            <person name="Copeland A."/>
            <person name="Barry K.W."/>
            <person name="Cichocki N."/>
            <person name="Veneault-Fourrey C."/>
            <person name="LaButti K."/>
            <person name="Lindquist E.A."/>
            <person name="Lipzen A."/>
            <person name="Lundell T."/>
            <person name="Morin E."/>
            <person name="Murat C."/>
            <person name="Riley R."/>
            <person name="Ohm R."/>
            <person name="Sun H."/>
            <person name="Tunlid A."/>
            <person name="Henrissat B."/>
            <person name="Grigoriev I.V."/>
            <person name="Hibbett D.S."/>
            <person name="Martin F."/>
        </authorList>
    </citation>
    <scope>NUCLEOTIDE SEQUENCE [LARGE SCALE GENOMIC DNA]</scope>
    <source>
        <strain evidence="12">h7</strain>
    </source>
</reference>
<evidence type="ECO:0000256" key="9">
    <source>
        <dbReference type="SAM" id="MobiDB-lite"/>
    </source>
</evidence>
<comment type="catalytic activity">
    <reaction evidence="7">
        <text>L-threonyl-[protein] + ATP = O-phospho-L-threonyl-[protein] + ADP + H(+)</text>
        <dbReference type="Rhea" id="RHEA:46608"/>
        <dbReference type="Rhea" id="RHEA-COMP:11060"/>
        <dbReference type="Rhea" id="RHEA-COMP:11605"/>
        <dbReference type="ChEBI" id="CHEBI:15378"/>
        <dbReference type="ChEBI" id="CHEBI:30013"/>
        <dbReference type="ChEBI" id="CHEBI:30616"/>
        <dbReference type="ChEBI" id="CHEBI:61977"/>
        <dbReference type="ChEBI" id="CHEBI:456216"/>
        <dbReference type="EC" id="2.7.11.1"/>
    </reaction>
</comment>
<gene>
    <name evidence="11" type="ORF">M413DRAFT_14463</name>
</gene>
<feature type="compositionally biased region" description="Basic and acidic residues" evidence="9">
    <location>
        <begin position="1"/>
        <end position="12"/>
    </location>
</feature>
<protein>
    <recommendedName>
        <fullName evidence="1">non-specific serine/threonine protein kinase</fullName>
        <ecNumber evidence="1">2.7.11.1</ecNumber>
    </recommendedName>
</protein>
<dbReference type="EMBL" id="KN831817">
    <property type="protein sequence ID" value="KIM35634.1"/>
    <property type="molecule type" value="Genomic_DNA"/>
</dbReference>
<dbReference type="SMART" id="SM00220">
    <property type="entry name" value="S_TKc"/>
    <property type="match status" value="1"/>
</dbReference>
<feature type="domain" description="Protein kinase" evidence="10">
    <location>
        <begin position="1"/>
        <end position="274"/>
    </location>
</feature>
<keyword evidence="3" id="KW-0808">Transferase</keyword>
<keyword evidence="4" id="KW-0547">Nucleotide-binding</keyword>
<evidence type="ECO:0000256" key="8">
    <source>
        <dbReference type="ARBA" id="ARBA00048679"/>
    </source>
</evidence>
<dbReference type="Gene3D" id="1.10.510.10">
    <property type="entry name" value="Transferase(Phosphotransferase) domain 1"/>
    <property type="match status" value="1"/>
</dbReference>
<dbReference type="HOGENOM" id="CLU_000288_81_13_1"/>
<keyword evidence="2" id="KW-0723">Serine/threonine-protein kinase</keyword>
<dbReference type="OrthoDB" id="5979581at2759"/>
<evidence type="ECO:0000256" key="2">
    <source>
        <dbReference type="ARBA" id="ARBA00022527"/>
    </source>
</evidence>
<dbReference type="InterPro" id="IPR011009">
    <property type="entry name" value="Kinase-like_dom_sf"/>
</dbReference>
<sequence>MSFSEEASHEGPGHFPGKIHKKLSNGKYEIIRKLGYGPRSSTWLVWRKSGDRYFAVKIYTIAASTRAEEVELPILQSTLDLLHGADIMHGAVNAGNVYFETAISKPELDSENRPSIKKLGKFHTVASQPLKHSFSLRDKNIFESEWPLQLVNLGHAQKSTFKPESGNDYLSAPETLSPNPSVSPKTDMWQLGCMILKLLTGSNPPFISGDEASSRLASIQAALGDGSTKSIEALLVDVLEKRDAAEAAVFIRDCLRLDPSRRLIADQALRHRWLAGADLG</sequence>